<dbReference type="Gene3D" id="3.10.310.10">
    <property type="entry name" value="Diaminopimelate Epimerase, Chain A, domain 1"/>
    <property type="match status" value="2"/>
</dbReference>
<dbReference type="SMART" id="SM00353">
    <property type="entry name" value="HLH"/>
    <property type="match status" value="1"/>
</dbReference>
<gene>
    <name evidence="8" type="ORF">MUK42_06795</name>
</gene>
<dbReference type="AlphaFoldDB" id="A0A9E7HHY0"/>
<organism evidence="8 9">
    <name type="scientific">Musa troglodytarum</name>
    <name type="common">fe'i banana</name>
    <dbReference type="NCBI Taxonomy" id="320322"/>
    <lineage>
        <taxon>Eukaryota</taxon>
        <taxon>Viridiplantae</taxon>
        <taxon>Streptophyta</taxon>
        <taxon>Embryophyta</taxon>
        <taxon>Tracheophyta</taxon>
        <taxon>Spermatophyta</taxon>
        <taxon>Magnoliopsida</taxon>
        <taxon>Liliopsida</taxon>
        <taxon>Zingiberales</taxon>
        <taxon>Musaceae</taxon>
        <taxon>Musa</taxon>
    </lineage>
</organism>
<evidence type="ECO:0000256" key="3">
    <source>
        <dbReference type="ARBA" id="ARBA00023015"/>
    </source>
</evidence>
<feature type="transmembrane region" description="Helical" evidence="6">
    <location>
        <begin position="190"/>
        <end position="209"/>
    </location>
</feature>
<evidence type="ECO:0000256" key="6">
    <source>
        <dbReference type="SAM" id="Phobius"/>
    </source>
</evidence>
<dbReference type="NCBIfam" id="TIGR00654">
    <property type="entry name" value="PhzF_family"/>
    <property type="match status" value="1"/>
</dbReference>
<dbReference type="InterPro" id="IPR011598">
    <property type="entry name" value="bHLH_dom"/>
</dbReference>
<evidence type="ECO:0000256" key="5">
    <source>
        <dbReference type="ARBA" id="ARBA00023235"/>
    </source>
</evidence>
<dbReference type="PROSITE" id="PS50888">
    <property type="entry name" value="BHLH"/>
    <property type="match status" value="1"/>
</dbReference>
<dbReference type="InterPro" id="IPR045239">
    <property type="entry name" value="bHLH95_bHLH"/>
</dbReference>
<evidence type="ECO:0000256" key="2">
    <source>
        <dbReference type="ARBA" id="ARBA00008270"/>
    </source>
</evidence>
<keyword evidence="5" id="KW-0413">Isomerase</keyword>
<dbReference type="PANTHER" id="PTHR13774:SF17">
    <property type="entry name" value="PHENAZINE BIOSYNTHESIS-LIKE DOMAIN-CONTAINING PROTEIN"/>
    <property type="match status" value="1"/>
</dbReference>
<proteinExistence type="inferred from homology"/>
<dbReference type="InterPro" id="IPR036638">
    <property type="entry name" value="HLH_DNA-bd_sf"/>
</dbReference>
<dbReference type="Proteomes" id="UP001055439">
    <property type="component" value="Chromosome 8"/>
</dbReference>
<reference evidence="8" key="1">
    <citation type="submission" date="2022-05" db="EMBL/GenBank/DDBJ databases">
        <title>The Musa troglodytarum L. genome provides insights into the mechanism of non-climacteric behaviour and enrichment of carotenoids.</title>
        <authorList>
            <person name="Wang J."/>
        </authorList>
    </citation>
    <scope>NUCLEOTIDE SEQUENCE</scope>
    <source>
        <tissue evidence="8">Leaf</tissue>
    </source>
</reference>
<feature type="transmembrane region" description="Helical" evidence="6">
    <location>
        <begin position="114"/>
        <end position="132"/>
    </location>
</feature>
<accession>A0A9E7HHY0</accession>
<keyword evidence="9" id="KW-1185">Reference proteome</keyword>
<comment type="similarity">
    <text evidence="1">Belongs to the bHLH protein family.</text>
</comment>
<keyword evidence="4" id="KW-0804">Transcription</keyword>
<dbReference type="SUPFAM" id="SSF47459">
    <property type="entry name" value="HLH, helix-loop-helix DNA-binding domain"/>
    <property type="match status" value="1"/>
</dbReference>
<evidence type="ECO:0000256" key="4">
    <source>
        <dbReference type="ARBA" id="ARBA00023163"/>
    </source>
</evidence>
<keyword evidence="6" id="KW-1133">Transmembrane helix</keyword>
<dbReference type="Gene3D" id="4.10.280.10">
    <property type="entry name" value="Helix-loop-helix DNA-binding domain"/>
    <property type="match status" value="1"/>
</dbReference>
<dbReference type="PANTHER" id="PTHR13774">
    <property type="entry name" value="PHENAZINE BIOSYNTHESIS PROTEIN"/>
    <property type="match status" value="1"/>
</dbReference>
<name>A0A9E7HHY0_9LILI</name>
<sequence length="932" mass="101870">MLSVLHPPPLIAIQPRLLLRNAAPPAVLGLNGAKCRKRRGSRRRWIATGPEALRRAAVSFAAKLLGPPRADPVDLVLQLVAGGGNGGGGRQGLWGYGSGGWFGGWGRRRKGRGIGLIGLLASIAVAAALGMAPEKELAVGVTLLGFKNNRAWSRGIGVVALGFLICFLAWCGIRQRRDGRLKWIRRRLSLGYFLCGQAVDYAVANLSTFRLTRFDSRFKFLASSTPPFLAPMAKRAVRYAVIDAFTGSPFKGNPAAVCLLDSSSPEVDVGDEWMQSVASEFNISQTCFVSRAISAVGAGSDGPSNGASPPRFSLRWFTPVTEVKLCGHATLAAAHFLWTSGLVSSTVIEFVTKSGILTAKKVIRSNLLATPNVALNEAGEKFSIELDFPVVPVGGCNAAEMPSITETLNGASIVNVQKTDTSHDLIVELSSGKEVVDLHPNFHEIQKCAGRGLIVTAPAPPGSEYDIFTRFFCPKFGINEDPVCGSAHCALAPYWSKKLGKTNLIAYMASPRGGRLDLQLVEETQRILIQGEAVTVMVGSLFAYWTSFPFGNMGEGSCGEAPWSREQLNFFRMSSLMLLPDQARTISLDIVPVPGSEKSSVPLRFISPQIHYVQAFSNSVNELYTDAPSSDPRQLCTVPAGNILGDFILPISRMDAAQSYYGSETRNMFQHFRLIENPLLNQSNNSLIDNVSTTVVNTPYLITKKESTSDIDKALSLVQNGEVSTSATVPRSHALTKENSDEWRENTIEIHSREMVHSREDKTRAATRNRVKIADHGMWLLELAQLYYHIISLTNTICSSLMASIELRRARIAEGIKALQNSIPFSGQGKKESVLDDVIDYIKFLKHQLKVVSQSRLNGEAAMYPLVYVEGYGHFLLHQQCCGEPLEEAMGQLLESNMQAALDLLGSKVLKWHSRLTRQFCCTASHWHPYPF</sequence>
<feature type="domain" description="BHLH" evidence="7">
    <location>
        <begin position="796"/>
        <end position="845"/>
    </location>
</feature>
<dbReference type="GO" id="GO:0016853">
    <property type="term" value="F:isomerase activity"/>
    <property type="evidence" value="ECO:0007669"/>
    <property type="project" value="UniProtKB-KW"/>
</dbReference>
<dbReference type="InterPro" id="IPR003719">
    <property type="entry name" value="Phenazine_PhzF-like"/>
</dbReference>
<evidence type="ECO:0000259" key="7">
    <source>
        <dbReference type="PROSITE" id="PS50888"/>
    </source>
</evidence>
<dbReference type="OrthoDB" id="75169at2759"/>
<protein>
    <submittedName>
        <fullName evidence="8">Phenazine biosynthesis-like protein</fullName>
    </submittedName>
</protein>
<keyword evidence="6" id="KW-0812">Transmembrane</keyword>
<dbReference type="SUPFAM" id="SSF54506">
    <property type="entry name" value="Diaminopimelate epimerase-like"/>
    <property type="match status" value="1"/>
</dbReference>
<keyword evidence="6" id="KW-0472">Membrane</keyword>
<feature type="transmembrane region" description="Helical" evidence="6">
    <location>
        <begin position="152"/>
        <end position="170"/>
    </location>
</feature>
<keyword evidence="3" id="KW-0805">Transcription regulation</keyword>
<dbReference type="CDD" id="cd11393">
    <property type="entry name" value="bHLH_AtbHLH_like"/>
    <property type="match status" value="1"/>
</dbReference>
<dbReference type="GO" id="GO:0005737">
    <property type="term" value="C:cytoplasm"/>
    <property type="evidence" value="ECO:0007669"/>
    <property type="project" value="TreeGrafter"/>
</dbReference>
<dbReference type="GO" id="GO:0046983">
    <property type="term" value="F:protein dimerization activity"/>
    <property type="evidence" value="ECO:0007669"/>
    <property type="project" value="InterPro"/>
</dbReference>
<dbReference type="Pfam" id="PF02567">
    <property type="entry name" value="PhzC-PhzF"/>
    <property type="match status" value="1"/>
</dbReference>
<comment type="similarity">
    <text evidence="2">Belongs to the PhzF family.</text>
</comment>
<evidence type="ECO:0000256" key="1">
    <source>
        <dbReference type="ARBA" id="ARBA00005510"/>
    </source>
</evidence>
<evidence type="ECO:0000313" key="9">
    <source>
        <dbReference type="Proteomes" id="UP001055439"/>
    </source>
</evidence>
<evidence type="ECO:0000313" key="8">
    <source>
        <dbReference type="EMBL" id="URE33511.1"/>
    </source>
</evidence>
<dbReference type="EMBL" id="CP097510">
    <property type="protein sequence ID" value="URE33511.1"/>
    <property type="molecule type" value="Genomic_DNA"/>
</dbReference>